<dbReference type="InterPro" id="IPR006910">
    <property type="entry name" value="Rad21_Rec8_N"/>
</dbReference>
<feature type="compositionally biased region" description="Basic and acidic residues" evidence="4">
    <location>
        <begin position="257"/>
        <end position="266"/>
    </location>
</feature>
<dbReference type="GO" id="GO:0005634">
    <property type="term" value="C:nucleus"/>
    <property type="evidence" value="ECO:0007669"/>
    <property type="project" value="UniProtKB-SubCell"/>
</dbReference>
<dbReference type="PANTHER" id="PTHR12585:SF70">
    <property type="entry name" value="RAD21_REC8 N TERMINAL DOMAIN PROTEIN (AFU_ORTHOLOGUE AFUA_6G02900)"/>
    <property type="match status" value="1"/>
</dbReference>
<accession>A0A1Y2M3R1</accession>
<feature type="domain" description="Rad21/Rec8-like protein C-terminal eukaryotic" evidence="5">
    <location>
        <begin position="632"/>
        <end position="679"/>
    </location>
</feature>
<dbReference type="CDD" id="cd21789">
    <property type="entry name" value="Rad21_Rec8_M_SpRec8p-like"/>
    <property type="match status" value="1"/>
</dbReference>
<dbReference type="Pfam" id="PF04824">
    <property type="entry name" value="Rad21_Rec8"/>
    <property type="match status" value="1"/>
</dbReference>
<evidence type="ECO:0000313" key="7">
    <source>
        <dbReference type="EMBL" id="OSS50087.1"/>
    </source>
</evidence>
<dbReference type="InParanoid" id="A0A1Y2M3R1"/>
<keyword evidence="8" id="KW-1185">Reference proteome</keyword>
<dbReference type="OMA" id="QQCHYVL"/>
<dbReference type="InterPro" id="IPR039781">
    <property type="entry name" value="Rad21/Rec8-like"/>
</dbReference>
<gene>
    <name evidence="7" type="ORF">B5807_05035</name>
</gene>
<feature type="compositionally biased region" description="Low complexity" evidence="4">
    <location>
        <begin position="232"/>
        <end position="242"/>
    </location>
</feature>
<protein>
    <recommendedName>
        <fullName evidence="9">Rad21/Rec8-like protein N-terminal domain-containing protein</fullName>
    </recommendedName>
</protein>
<dbReference type="SUPFAM" id="SSF46785">
    <property type="entry name" value="Winged helix' DNA-binding domain"/>
    <property type="match status" value="1"/>
</dbReference>
<comment type="subcellular location">
    <subcellularLocation>
        <location evidence="1">Nucleus</location>
    </subcellularLocation>
</comment>
<proteinExistence type="inferred from homology"/>
<dbReference type="PANTHER" id="PTHR12585">
    <property type="entry name" value="SCC1 / RAD21 FAMILY MEMBER"/>
    <property type="match status" value="1"/>
</dbReference>
<evidence type="ECO:0000259" key="5">
    <source>
        <dbReference type="Pfam" id="PF04824"/>
    </source>
</evidence>
<name>A0A1Y2M3R1_EPING</name>
<organism evidence="7 8">
    <name type="scientific">Epicoccum nigrum</name>
    <name type="common">Soil fungus</name>
    <name type="synonym">Epicoccum purpurascens</name>
    <dbReference type="NCBI Taxonomy" id="105696"/>
    <lineage>
        <taxon>Eukaryota</taxon>
        <taxon>Fungi</taxon>
        <taxon>Dikarya</taxon>
        <taxon>Ascomycota</taxon>
        <taxon>Pezizomycotina</taxon>
        <taxon>Dothideomycetes</taxon>
        <taxon>Pleosporomycetidae</taxon>
        <taxon>Pleosporales</taxon>
        <taxon>Pleosporineae</taxon>
        <taxon>Didymellaceae</taxon>
        <taxon>Epicoccum</taxon>
    </lineage>
</organism>
<comment type="similarity">
    <text evidence="2">Belongs to the rad21 family.</text>
</comment>
<sequence>MFYSHEVLTNRKYGVATVWLVATLGAKSNLKRITRKQMLDVDVAKACKTIVDPGAPMALRLQGNLLYGVSRVYLQQCGYVLADAQNAHNTMMVLLRSVQDHALDLDAGKARPEQLILQDDPSFLPEFALPPPELFSGIDPSLTLDVLRWGESQSLTPFDSRQSSQSSHVSGYGLVLPSSSPDRPAGGALEGDDVGQGNQDMQDIDNILQLDDPDFAFGEDGDIIEFSHGSRAPVAPATPAAAGRKAMHSDASASSQVRREHAEGQQRGDQAAIGDPADMNLPNHGDDIPADGASPPAVDQQASEHSVVVESSSSVAAPMRRKQRSAKPLPRDTVLELRNNELLSWNANYVQNMKDAAQHKIKHHIQQQAKKNAEHYVWGAGIGGLGRDEFGARGPLGQFMGDRLFELINGLSRTPKGRPKRGRDSGIDEANQEEARRKRQKTTESEGEIGRGRDDEGVFMLGGDEDIELPREAASALDDQQTFSAMPWNISASKRGSSAVPLSGRVIMTSEQGKQGSHAGSRAGSRMISASPLLRRSTGHPGDFEALQSLDSDAFGGDDFAYAIPTSDPAEAEENVVHPPLRVREALSAEEGNFFTFVAEAITEKRERSHANMEDEMRDLPDVEATDVEQITFEELLPPSETSKMVACQGFLMVLSLGTKGMLDVQQSTAFDDIALKLTEKAKAMQIVEVDHGEEEGSQKHGDAADISAADDLDGEESSVTLAGSEDEPAEPYDRHFQEQMATGHAAAGDEDDNDSLYDSH</sequence>
<feature type="compositionally biased region" description="Low complexity" evidence="4">
    <location>
        <begin position="160"/>
        <end position="170"/>
    </location>
</feature>
<reference evidence="7 8" key="1">
    <citation type="journal article" date="2017" name="Genome Announc.">
        <title>Genome sequence of the saprophytic ascomycete Epicoccum nigrum ICMP 19927 strain isolated from New Zealand.</title>
        <authorList>
            <person name="Fokin M."/>
            <person name="Fleetwood D."/>
            <person name="Weir B.S."/>
            <person name="Villas-Boas S.G."/>
        </authorList>
    </citation>
    <scope>NUCLEOTIDE SEQUENCE [LARGE SCALE GENOMIC DNA]</scope>
    <source>
        <strain evidence="7 8">ICMP 19927</strain>
    </source>
</reference>
<dbReference type="AlphaFoldDB" id="A0A1Y2M3R1"/>
<feature type="domain" description="Rad21/Rec8-like protein N-terminal" evidence="6">
    <location>
        <begin position="1"/>
        <end position="112"/>
    </location>
</feature>
<evidence type="ECO:0000256" key="1">
    <source>
        <dbReference type="ARBA" id="ARBA00004123"/>
    </source>
</evidence>
<dbReference type="InterPro" id="IPR006909">
    <property type="entry name" value="Rad21/Rec8_C_eu"/>
</dbReference>
<evidence type="ECO:0000256" key="4">
    <source>
        <dbReference type="SAM" id="MobiDB-lite"/>
    </source>
</evidence>
<dbReference type="GO" id="GO:0030892">
    <property type="term" value="C:mitotic cohesin complex"/>
    <property type="evidence" value="ECO:0007669"/>
    <property type="project" value="TreeGrafter"/>
</dbReference>
<evidence type="ECO:0008006" key="9">
    <source>
        <dbReference type="Google" id="ProtNLM"/>
    </source>
</evidence>
<evidence type="ECO:0000256" key="2">
    <source>
        <dbReference type="ARBA" id="ARBA00009870"/>
    </source>
</evidence>
<evidence type="ECO:0000259" key="6">
    <source>
        <dbReference type="Pfam" id="PF04825"/>
    </source>
</evidence>
<evidence type="ECO:0000313" key="8">
    <source>
        <dbReference type="Proteomes" id="UP000193240"/>
    </source>
</evidence>
<feature type="compositionally biased region" description="Basic and acidic residues" evidence="4">
    <location>
        <begin position="433"/>
        <end position="456"/>
    </location>
</feature>
<dbReference type="Proteomes" id="UP000193240">
    <property type="component" value="Unassembled WGS sequence"/>
</dbReference>
<dbReference type="InterPro" id="IPR036390">
    <property type="entry name" value="WH_DNA-bd_sf"/>
</dbReference>
<feature type="compositionally biased region" description="Low complexity" evidence="4">
    <location>
        <begin position="303"/>
        <end position="315"/>
    </location>
</feature>
<feature type="compositionally biased region" description="Acidic residues" evidence="4">
    <location>
        <begin position="749"/>
        <end position="761"/>
    </location>
</feature>
<feature type="region of interest" description="Disordered" evidence="4">
    <location>
        <begin position="155"/>
        <end position="200"/>
    </location>
</feature>
<keyword evidence="3" id="KW-0539">Nucleus</keyword>
<feature type="compositionally biased region" description="Basic and acidic residues" evidence="4">
    <location>
        <begin position="693"/>
        <end position="704"/>
    </location>
</feature>
<dbReference type="GO" id="GO:0007064">
    <property type="term" value="P:mitotic sister chromatid cohesion"/>
    <property type="evidence" value="ECO:0007669"/>
    <property type="project" value="TreeGrafter"/>
</dbReference>
<dbReference type="Pfam" id="PF04825">
    <property type="entry name" value="Rad21_Rec8_N"/>
    <property type="match status" value="1"/>
</dbReference>
<feature type="region of interest" description="Disordered" evidence="4">
    <location>
        <begin position="410"/>
        <end position="459"/>
    </location>
</feature>
<feature type="region of interest" description="Disordered" evidence="4">
    <location>
        <begin position="227"/>
        <end position="332"/>
    </location>
</feature>
<dbReference type="GO" id="GO:0003682">
    <property type="term" value="F:chromatin binding"/>
    <property type="evidence" value="ECO:0007669"/>
    <property type="project" value="TreeGrafter"/>
</dbReference>
<feature type="region of interest" description="Disordered" evidence="4">
    <location>
        <begin position="693"/>
        <end position="761"/>
    </location>
</feature>
<dbReference type="STRING" id="105696.A0A1Y2M3R1"/>
<dbReference type="EMBL" id="KZ107842">
    <property type="protein sequence ID" value="OSS50087.1"/>
    <property type="molecule type" value="Genomic_DNA"/>
</dbReference>
<evidence type="ECO:0000256" key="3">
    <source>
        <dbReference type="ARBA" id="ARBA00023242"/>
    </source>
</evidence>